<dbReference type="InParanoid" id="A0A409VWQ5"/>
<dbReference type="AlphaFoldDB" id="A0A409VWQ5"/>
<dbReference type="OrthoDB" id="9971254at2759"/>
<sequence length="194" mass="21227">MKAFVVQTFIVASLLGYSTALPAQDANVQDAARNRPPAATQCGDPNIATTFFEGFKPSVWSNAPDTIADDVNLSTGGDEWDLQPASFRAWTTAGQPNTVPLYWFYNLDSHAYLYLTSDTTSPPKPSGYFGAANLIAYVYSKPICDSVPLYCVSKPSDYWYTTNLAEHNNFISQYGWTDCGVAAYVLPVTSTSRV</sequence>
<evidence type="ECO:0000256" key="1">
    <source>
        <dbReference type="SAM" id="SignalP"/>
    </source>
</evidence>
<organism evidence="3 4">
    <name type="scientific">Gymnopilus dilepis</name>
    <dbReference type="NCBI Taxonomy" id="231916"/>
    <lineage>
        <taxon>Eukaryota</taxon>
        <taxon>Fungi</taxon>
        <taxon>Dikarya</taxon>
        <taxon>Basidiomycota</taxon>
        <taxon>Agaricomycotina</taxon>
        <taxon>Agaricomycetes</taxon>
        <taxon>Agaricomycetidae</taxon>
        <taxon>Agaricales</taxon>
        <taxon>Agaricineae</taxon>
        <taxon>Hymenogastraceae</taxon>
        <taxon>Gymnopilus</taxon>
    </lineage>
</organism>
<evidence type="ECO:0000313" key="4">
    <source>
        <dbReference type="Proteomes" id="UP000284706"/>
    </source>
</evidence>
<keyword evidence="1" id="KW-0732">Signal</keyword>
<reference evidence="3 4" key="1">
    <citation type="journal article" date="2018" name="Evol. Lett.">
        <title>Horizontal gene cluster transfer increased hallucinogenic mushroom diversity.</title>
        <authorList>
            <person name="Reynolds H.T."/>
            <person name="Vijayakumar V."/>
            <person name="Gluck-Thaler E."/>
            <person name="Korotkin H.B."/>
            <person name="Matheny P.B."/>
            <person name="Slot J.C."/>
        </authorList>
    </citation>
    <scope>NUCLEOTIDE SEQUENCE [LARGE SCALE GENOMIC DNA]</scope>
    <source>
        <strain evidence="3 4">SRW20</strain>
    </source>
</reference>
<dbReference type="InterPro" id="IPR043708">
    <property type="entry name" value="DUF5648"/>
</dbReference>
<protein>
    <recommendedName>
        <fullName evidence="2">DUF5648 domain-containing protein</fullName>
    </recommendedName>
</protein>
<dbReference type="Pfam" id="PF18885">
    <property type="entry name" value="DUF5648"/>
    <property type="match status" value="1"/>
</dbReference>
<feature type="signal peptide" evidence="1">
    <location>
        <begin position="1"/>
        <end position="20"/>
    </location>
</feature>
<name>A0A409VWQ5_9AGAR</name>
<comment type="caution">
    <text evidence="3">The sequence shown here is derived from an EMBL/GenBank/DDBJ whole genome shotgun (WGS) entry which is preliminary data.</text>
</comment>
<evidence type="ECO:0000313" key="3">
    <source>
        <dbReference type="EMBL" id="PPQ70679.1"/>
    </source>
</evidence>
<proteinExistence type="predicted"/>
<evidence type="ECO:0000259" key="2">
    <source>
        <dbReference type="Pfam" id="PF18885"/>
    </source>
</evidence>
<dbReference type="EMBL" id="NHYE01005532">
    <property type="protein sequence ID" value="PPQ70679.1"/>
    <property type="molecule type" value="Genomic_DNA"/>
</dbReference>
<accession>A0A409VWQ5</accession>
<gene>
    <name evidence="3" type="ORF">CVT26_014618</name>
</gene>
<feature type="chain" id="PRO_5019396446" description="DUF5648 domain-containing protein" evidence="1">
    <location>
        <begin position="21"/>
        <end position="194"/>
    </location>
</feature>
<keyword evidence="4" id="KW-1185">Reference proteome</keyword>
<dbReference type="Proteomes" id="UP000284706">
    <property type="component" value="Unassembled WGS sequence"/>
</dbReference>
<feature type="domain" description="DUF5648" evidence="2">
    <location>
        <begin position="77"/>
        <end position="186"/>
    </location>
</feature>